<dbReference type="AlphaFoldDB" id="A0A9X3WM20"/>
<name>A0A9X3WM20_9BACI</name>
<keyword evidence="2" id="KW-0472">Membrane</keyword>
<feature type="compositionally biased region" description="Acidic residues" evidence="1">
    <location>
        <begin position="45"/>
        <end position="54"/>
    </location>
</feature>
<evidence type="ECO:0000313" key="3">
    <source>
        <dbReference type="EMBL" id="MDC3419701.1"/>
    </source>
</evidence>
<protein>
    <submittedName>
        <fullName evidence="3">Uncharacterized protein</fullName>
    </submittedName>
</protein>
<dbReference type="RefSeq" id="WP_259866579.1">
    <property type="nucleotide sequence ID" value="NZ_JAMQJZ010000002.1"/>
</dbReference>
<sequence length="54" mass="6029">MHHSKAWVIVWFLVAIVLIGIGFQILYLSGQSQPDTENINNNTEVIDDEGAESD</sequence>
<feature type="region of interest" description="Disordered" evidence="1">
    <location>
        <begin position="33"/>
        <end position="54"/>
    </location>
</feature>
<feature type="transmembrane region" description="Helical" evidence="2">
    <location>
        <begin position="6"/>
        <end position="28"/>
    </location>
</feature>
<organism evidence="3 4">
    <name type="scientific">Aquibacillus koreensis</name>
    <dbReference type="NCBI Taxonomy" id="279446"/>
    <lineage>
        <taxon>Bacteria</taxon>
        <taxon>Bacillati</taxon>
        <taxon>Bacillota</taxon>
        <taxon>Bacilli</taxon>
        <taxon>Bacillales</taxon>
        <taxon>Bacillaceae</taxon>
        <taxon>Aquibacillus</taxon>
    </lineage>
</organism>
<accession>A0A9X3WM20</accession>
<keyword evidence="2" id="KW-0812">Transmembrane</keyword>
<dbReference type="Proteomes" id="UP001145072">
    <property type="component" value="Unassembled WGS sequence"/>
</dbReference>
<keyword evidence="2" id="KW-1133">Transmembrane helix</keyword>
<evidence type="ECO:0000313" key="4">
    <source>
        <dbReference type="Proteomes" id="UP001145072"/>
    </source>
</evidence>
<reference evidence="3" key="1">
    <citation type="submission" date="2022-06" db="EMBL/GenBank/DDBJ databases">
        <title>Aquibacillus sp. a new bacterium isolated from soil saline samples.</title>
        <authorList>
            <person name="Galisteo C."/>
            <person name="De La Haba R."/>
            <person name="Sanchez-Porro C."/>
            <person name="Ventosa A."/>
        </authorList>
    </citation>
    <scope>NUCLEOTIDE SEQUENCE</scope>
    <source>
        <strain evidence="3">JCM 12387</strain>
    </source>
</reference>
<evidence type="ECO:0000256" key="2">
    <source>
        <dbReference type="SAM" id="Phobius"/>
    </source>
</evidence>
<gene>
    <name evidence="3" type="ORF">NC661_04890</name>
</gene>
<evidence type="ECO:0000256" key="1">
    <source>
        <dbReference type="SAM" id="MobiDB-lite"/>
    </source>
</evidence>
<dbReference type="EMBL" id="JAMQJZ010000002">
    <property type="protein sequence ID" value="MDC3419701.1"/>
    <property type="molecule type" value="Genomic_DNA"/>
</dbReference>
<proteinExistence type="predicted"/>
<feature type="compositionally biased region" description="Polar residues" evidence="1">
    <location>
        <begin position="33"/>
        <end position="44"/>
    </location>
</feature>
<comment type="caution">
    <text evidence="3">The sequence shown here is derived from an EMBL/GenBank/DDBJ whole genome shotgun (WGS) entry which is preliminary data.</text>
</comment>
<keyword evidence="4" id="KW-1185">Reference proteome</keyword>